<dbReference type="InterPro" id="IPR032675">
    <property type="entry name" value="LRR_dom_sf"/>
</dbReference>
<dbReference type="Proteomes" id="UP001365542">
    <property type="component" value="Unassembled WGS sequence"/>
</dbReference>
<dbReference type="PROSITE" id="PS50181">
    <property type="entry name" value="FBOX"/>
    <property type="match status" value="1"/>
</dbReference>
<comment type="caution">
    <text evidence="2">The sequence shown here is derived from an EMBL/GenBank/DDBJ whole genome shotgun (WGS) entry which is preliminary data.</text>
</comment>
<dbReference type="SUPFAM" id="SSF52047">
    <property type="entry name" value="RNI-like"/>
    <property type="match status" value="1"/>
</dbReference>
<dbReference type="CDD" id="cd09917">
    <property type="entry name" value="F-box_SF"/>
    <property type="match status" value="1"/>
</dbReference>
<dbReference type="Gene3D" id="3.80.10.10">
    <property type="entry name" value="Ribonuclease Inhibitor"/>
    <property type="match status" value="1"/>
</dbReference>
<dbReference type="SUPFAM" id="SSF81383">
    <property type="entry name" value="F-box domain"/>
    <property type="match status" value="1"/>
</dbReference>
<protein>
    <recommendedName>
        <fullName evidence="1">F-box domain-containing protein</fullName>
    </recommendedName>
</protein>
<organism evidence="2 3">
    <name type="scientific">Orbilia ellipsospora</name>
    <dbReference type="NCBI Taxonomy" id="2528407"/>
    <lineage>
        <taxon>Eukaryota</taxon>
        <taxon>Fungi</taxon>
        <taxon>Dikarya</taxon>
        <taxon>Ascomycota</taxon>
        <taxon>Pezizomycotina</taxon>
        <taxon>Orbiliomycetes</taxon>
        <taxon>Orbiliales</taxon>
        <taxon>Orbiliaceae</taxon>
        <taxon>Orbilia</taxon>
    </lineage>
</organism>
<accession>A0AAV9X0E0</accession>
<dbReference type="Pfam" id="PF00646">
    <property type="entry name" value="F-box"/>
    <property type="match status" value="1"/>
</dbReference>
<dbReference type="AlphaFoldDB" id="A0AAV9X0E0"/>
<evidence type="ECO:0000313" key="3">
    <source>
        <dbReference type="Proteomes" id="UP001365542"/>
    </source>
</evidence>
<dbReference type="InterPro" id="IPR036047">
    <property type="entry name" value="F-box-like_dom_sf"/>
</dbReference>
<feature type="domain" description="F-box" evidence="1">
    <location>
        <begin position="4"/>
        <end position="49"/>
    </location>
</feature>
<dbReference type="EMBL" id="JAVHJO010000012">
    <property type="protein sequence ID" value="KAK6531850.1"/>
    <property type="molecule type" value="Genomic_DNA"/>
</dbReference>
<sequence>MAASDTLFGLPMELVQQILESLDLNSLKRFRRVSRVANTISSPIVFQKHTVKIHSGESSGGTYSWGGALPLPDEDEGDDGEDRQMRINLSTLAKLDQMETLSNLDFLFDNVQDLNLVQYFPITIPGWGGRKATLKDHVLTFQKFLTGFKSLKTLRWNLPPGSMNSVLDLSSISSQVTELEIMGRNKGKYVATGSEAFPEIFHVFKNLKTLDMHVTDETKLTSFNTLPHLKTFSLELCYNSDLSFVDFFKAQTVPFNLTSLSLKFGQVPTPFPTDLIPKFLSKLRTLHLHSLSRCDTSPTESSTDPIWHGLQQHNVALTEISTDKITPALISYMASYASTVTTLFVRAPSYDCTYVATFGEYRTWHEKMHQLMRDFWTDGVSRHTTSLKSLILMPGSIYGPTPRDTIFTPEQVEMAEQMDTVEAWCVGSHMLCAADTVVRCKSLRELGMGSSAKNGLFEFIELAGKIGGLEKVGYCYKGYSEKPVMMGWCGTGMFHFYQEQRDMKRAAGVLRWKVDEADEKKWERMEVDLVPIGQYRFVRVEEDSKTWKLDFEEQLASTLPSII</sequence>
<reference evidence="2 3" key="1">
    <citation type="submission" date="2019-10" db="EMBL/GenBank/DDBJ databases">
        <authorList>
            <person name="Palmer J.M."/>
        </authorList>
    </citation>
    <scope>NUCLEOTIDE SEQUENCE [LARGE SCALE GENOMIC DNA]</scope>
    <source>
        <strain evidence="2 3">TWF694</strain>
    </source>
</reference>
<evidence type="ECO:0000259" key="1">
    <source>
        <dbReference type="PROSITE" id="PS50181"/>
    </source>
</evidence>
<keyword evidence="3" id="KW-1185">Reference proteome</keyword>
<proteinExistence type="predicted"/>
<dbReference type="InterPro" id="IPR001810">
    <property type="entry name" value="F-box_dom"/>
</dbReference>
<evidence type="ECO:0000313" key="2">
    <source>
        <dbReference type="EMBL" id="KAK6531850.1"/>
    </source>
</evidence>
<gene>
    <name evidence="2" type="ORF">TWF694_003015</name>
</gene>
<name>A0AAV9X0E0_9PEZI</name>